<dbReference type="GO" id="GO:0051087">
    <property type="term" value="F:protein-folding chaperone binding"/>
    <property type="evidence" value="ECO:0007669"/>
    <property type="project" value="InterPro"/>
</dbReference>
<dbReference type="STRING" id="593750.Metfor_1654"/>
<feature type="region of interest" description="Disordered" evidence="6">
    <location>
        <begin position="1"/>
        <end position="36"/>
    </location>
</feature>
<dbReference type="GeneID" id="14308043"/>
<evidence type="ECO:0000256" key="1">
    <source>
        <dbReference type="ARBA" id="ARBA00009054"/>
    </source>
</evidence>
<evidence type="ECO:0000256" key="2">
    <source>
        <dbReference type="ARBA" id="ARBA00023186"/>
    </source>
</evidence>
<evidence type="ECO:0000313" key="8">
    <source>
        <dbReference type="Proteomes" id="UP000010824"/>
    </source>
</evidence>
<keyword evidence="3" id="KW-0963">Cytoplasm</keyword>
<dbReference type="eggNOG" id="arCOG04772">
    <property type="taxonomic scope" value="Archaea"/>
</dbReference>
<evidence type="ECO:0000256" key="6">
    <source>
        <dbReference type="SAM" id="MobiDB-lite"/>
    </source>
</evidence>
<dbReference type="GO" id="GO:0005737">
    <property type="term" value="C:cytoplasm"/>
    <property type="evidence" value="ECO:0007669"/>
    <property type="project" value="UniProtKB-SubCell"/>
</dbReference>
<reference evidence="7 8" key="2">
    <citation type="journal article" date="2014" name="Genome Announc.">
        <title>Complete Genome Sequence of Methanoregula formicica SMSPT, a Mesophilic Hydrogenotrophic Methanogen Isolated from a Methanogenic Upflow Anaerobic Sludge Blanket Reactor.</title>
        <authorList>
            <person name="Yamamoto K."/>
            <person name="Tamaki H."/>
            <person name="Cadillo-Quiroz H."/>
            <person name="Imachi H."/>
            <person name="Kyrpides N."/>
            <person name="Woyke T."/>
            <person name="Goodwin L."/>
            <person name="Zinder S.H."/>
            <person name="Kamagata Y."/>
            <person name="Liu W.T."/>
        </authorList>
    </citation>
    <scope>NUCLEOTIDE SEQUENCE [LARGE SCALE GENOMIC DNA]</scope>
    <source>
        <strain evidence="8">DSM 22288 / NBRC 105244 / SMSP</strain>
    </source>
</reference>
<proteinExistence type="inferred from homology"/>
<dbReference type="SUPFAM" id="SSF51064">
    <property type="entry name" value="Head domain of nucleotide exchange factor GrpE"/>
    <property type="match status" value="1"/>
</dbReference>
<evidence type="ECO:0000256" key="4">
    <source>
        <dbReference type="RuleBase" id="RU000639"/>
    </source>
</evidence>
<dbReference type="InterPro" id="IPR009012">
    <property type="entry name" value="GrpE_head"/>
</dbReference>
<dbReference type="PANTHER" id="PTHR21237">
    <property type="entry name" value="GRPE PROTEIN"/>
    <property type="match status" value="1"/>
</dbReference>
<dbReference type="HAMAP" id="MF_01151">
    <property type="entry name" value="GrpE"/>
    <property type="match status" value="1"/>
</dbReference>
<comment type="similarity">
    <text evidence="1 3 5">Belongs to the GrpE family.</text>
</comment>
<dbReference type="GO" id="GO:0000774">
    <property type="term" value="F:adenyl-nucleotide exchange factor activity"/>
    <property type="evidence" value="ECO:0007669"/>
    <property type="project" value="InterPro"/>
</dbReference>
<dbReference type="AlphaFoldDB" id="L0HHA7"/>
<accession>L0HHA7</accession>
<dbReference type="InterPro" id="IPR013805">
    <property type="entry name" value="GrpE_CC"/>
</dbReference>
<name>L0HHA7_METFS</name>
<dbReference type="CDD" id="cd00446">
    <property type="entry name" value="GrpE"/>
    <property type="match status" value="1"/>
</dbReference>
<dbReference type="PRINTS" id="PR00773">
    <property type="entry name" value="GRPEPROTEIN"/>
</dbReference>
<dbReference type="EMBL" id="CP003167">
    <property type="protein sequence ID" value="AGB02683.1"/>
    <property type="molecule type" value="Genomic_DNA"/>
</dbReference>
<dbReference type="OrthoDB" id="372230at2157"/>
<comment type="subunit">
    <text evidence="3">Homodimer.</text>
</comment>
<protein>
    <recommendedName>
        <fullName evidence="3 4">Protein GrpE</fullName>
    </recommendedName>
    <alternativeName>
        <fullName evidence="3">HSP-70 cofactor</fullName>
    </alternativeName>
</protein>
<dbReference type="Gene3D" id="3.90.20.20">
    <property type="match status" value="1"/>
</dbReference>
<dbReference type="GO" id="GO:0051082">
    <property type="term" value="F:unfolded protein binding"/>
    <property type="evidence" value="ECO:0007669"/>
    <property type="project" value="TreeGrafter"/>
</dbReference>
<keyword evidence="3 4" id="KW-0346">Stress response</keyword>
<dbReference type="HOGENOM" id="CLU_057217_5_2_2"/>
<dbReference type="Gene3D" id="2.30.22.10">
    <property type="entry name" value="Head domain of nucleotide exchange factor GrpE"/>
    <property type="match status" value="1"/>
</dbReference>
<dbReference type="InterPro" id="IPR000740">
    <property type="entry name" value="GrpE"/>
</dbReference>
<gene>
    <name evidence="3" type="primary">grpE</name>
    <name evidence="7" type="ordered locus">Metfor_1654</name>
</gene>
<keyword evidence="2 3" id="KW-0143">Chaperone</keyword>
<dbReference type="Proteomes" id="UP000010824">
    <property type="component" value="Chromosome"/>
</dbReference>
<dbReference type="SUPFAM" id="SSF58014">
    <property type="entry name" value="Coiled-coil domain of nucleotide exchange factor GrpE"/>
    <property type="match status" value="1"/>
</dbReference>
<evidence type="ECO:0000313" key="7">
    <source>
        <dbReference type="EMBL" id="AGB02683.1"/>
    </source>
</evidence>
<sequence>MSNAENGQEPPEQETPDIAAQNAEIPASGTAEADAQKKAYAELNDRFLRLAADFENYKKRSERDRVQTIALANERFACDILEVADNIERALKSDDAHLREGVVRIQQLLSAQLQRHGVCPIESLNKTFNPQEHEAIAHVPSDACTGTVIDEVCRGYRMHDKVIRYAKVAVSKGKENNHKEA</sequence>
<dbReference type="GO" id="GO:0006457">
    <property type="term" value="P:protein folding"/>
    <property type="evidence" value="ECO:0007669"/>
    <property type="project" value="InterPro"/>
</dbReference>
<dbReference type="PROSITE" id="PS01071">
    <property type="entry name" value="GRPE"/>
    <property type="match status" value="1"/>
</dbReference>
<dbReference type="PANTHER" id="PTHR21237:SF23">
    <property type="entry name" value="GRPE PROTEIN HOMOLOG, MITOCHONDRIAL"/>
    <property type="match status" value="1"/>
</dbReference>
<dbReference type="KEGG" id="mfo:Metfor_1654"/>
<dbReference type="GO" id="GO:0042803">
    <property type="term" value="F:protein homodimerization activity"/>
    <property type="evidence" value="ECO:0007669"/>
    <property type="project" value="InterPro"/>
</dbReference>
<evidence type="ECO:0000256" key="3">
    <source>
        <dbReference type="HAMAP-Rule" id="MF_01151"/>
    </source>
</evidence>
<dbReference type="InParanoid" id="L0HHA7"/>
<dbReference type="RefSeq" id="WP_015285646.1">
    <property type="nucleotide sequence ID" value="NC_019943.1"/>
</dbReference>
<comment type="subcellular location">
    <subcellularLocation>
        <location evidence="3">Cytoplasm</location>
    </subcellularLocation>
</comment>
<dbReference type="Pfam" id="PF01025">
    <property type="entry name" value="GrpE"/>
    <property type="match status" value="1"/>
</dbReference>
<comment type="function">
    <text evidence="3 4">Participates actively in the response to hyperosmotic and heat shock by preventing the aggregation of stress-denatured proteins, in association with DnaK and GrpE. It is the nucleotide exchange factor for DnaK and may function as a thermosensor. Unfolded proteins bind initially to DnaJ; upon interaction with the DnaJ-bound protein, DnaK hydrolyzes its bound ATP, resulting in the formation of a stable complex. GrpE releases ADP from DnaK; ATP binding to DnaK triggers the release of the substrate protein, thus completing the reaction cycle. Several rounds of ATP-dependent interactions between DnaJ, DnaK and GrpE are required for fully efficient folding.</text>
</comment>
<keyword evidence="8" id="KW-1185">Reference proteome</keyword>
<reference evidence="8" key="1">
    <citation type="submission" date="2011-12" db="EMBL/GenBank/DDBJ databases">
        <title>Complete sequence of Methanoregula formicicum SMSP.</title>
        <authorList>
            <person name="Lucas S."/>
            <person name="Han J."/>
            <person name="Lapidus A."/>
            <person name="Cheng J.-F."/>
            <person name="Goodwin L."/>
            <person name="Pitluck S."/>
            <person name="Peters L."/>
            <person name="Ovchinnikova G."/>
            <person name="Teshima H."/>
            <person name="Detter J.C."/>
            <person name="Han C."/>
            <person name="Tapia R."/>
            <person name="Land M."/>
            <person name="Hauser L."/>
            <person name="Kyrpides N."/>
            <person name="Ivanova N."/>
            <person name="Pagani I."/>
            <person name="Imachi H."/>
            <person name="Tamaki H."/>
            <person name="Sekiguchi Y."/>
            <person name="Kamagata Y."/>
            <person name="Cadillo-Quiroz H."/>
            <person name="Zinder S."/>
            <person name="Liu W.-T."/>
            <person name="Woyke T."/>
        </authorList>
    </citation>
    <scope>NUCLEOTIDE SEQUENCE [LARGE SCALE GENOMIC DNA]</scope>
    <source>
        <strain evidence="8">DSM 22288 / NBRC 105244 / SMSP</strain>
    </source>
</reference>
<evidence type="ECO:0000256" key="5">
    <source>
        <dbReference type="RuleBase" id="RU004478"/>
    </source>
</evidence>
<organism evidence="7 8">
    <name type="scientific">Methanoregula formicica (strain DSM 22288 / NBRC 105244 / SMSP)</name>
    <dbReference type="NCBI Taxonomy" id="593750"/>
    <lineage>
        <taxon>Archaea</taxon>
        <taxon>Methanobacteriati</taxon>
        <taxon>Methanobacteriota</taxon>
        <taxon>Stenosarchaea group</taxon>
        <taxon>Methanomicrobia</taxon>
        <taxon>Methanomicrobiales</taxon>
        <taxon>Methanoregulaceae</taxon>
        <taxon>Methanoregula</taxon>
    </lineage>
</organism>